<comment type="catalytic activity">
    <reaction evidence="12">
        <text>an N,N'-diacetylchitobiosyl-diphospho-di-trans,poly-cis-dolichol + GDP-alpha-D-mannose = a beta-D-Man-(1-&gt;4)-beta-D-GlcNAc-(1-&gt;4)-alpha-D-GlcNAc-diphospho-di-trans,poly-cis-dolichol + GDP + H(+)</text>
        <dbReference type="Rhea" id="RHEA:13865"/>
        <dbReference type="Rhea" id="RHEA-COMP:19510"/>
        <dbReference type="Rhea" id="RHEA-COMP:19511"/>
        <dbReference type="ChEBI" id="CHEBI:15378"/>
        <dbReference type="ChEBI" id="CHEBI:57269"/>
        <dbReference type="ChEBI" id="CHEBI:57527"/>
        <dbReference type="ChEBI" id="CHEBI:58189"/>
        <dbReference type="ChEBI" id="CHEBI:58472"/>
        <dbReference type="EC" id="2.4.1.142"/>
    </reaction>
    <physiologicalReaction direction="left-to-right" evidence="12">
        <dbReference type="Rhea" id="RHEA:13866"/>
    </physiologicalReaction>
</comment>
<keyword evidence="3" id="KW-0328">Glycosyltransferase</keyword>
<evidence type="ECO:0000256" key="3">
    <source>
        <dbReference type="ARBA" id="ARBA00022676"/>
    </source>
</evidence>
<evidence type="ECO:0000256" key="1">
    <source>
        <dbReference type="ARBA" id="ARBA00004389"/>
    </source>
</evidence>
<dbReference type="Gene3D" id="3.40.50.2000">
    <property type="entry name" value="Glycogen Phosphorylase B"/>
    <property type="match status" value="2"/>
</dbReference>
<keyword evidence="5" id="KW-0812">Transmembrane</keyword>
<evidence type="ECO:0000256" key="6">
    <source>
        <dbReference type="ARBA" id="ARBA00022824"/>
    </source>
</evidence>
<protein>
    <recommendedName>
        <fullName evidence="10">Beta-1,4-mannosyltransferase</fullName>
    </recommendedName>
    <alternativeName>
        <fullName evidence="11">GDP-Man:GlcNAc2-PP-dolichol mannosyltransferase</fullName>
    </alternativeName>
    <alternativeName>
        <fullName evidence="9">GDP-mannose-dolichol diphosphochitobiose mannosyltransferase</fullName>
    </alternativeName>
</protein>
<evidence type="ECO:0000256" key="8">
    <source>
        <dbReference type="ARBA" id="ARBA00023136"/>
    </source>
</evidence>
<keyword evidence="6" id="KW-0256">Endoplasmic reticulum</keyword>
<evidence type="ECO:0000256" key="5">
    <source>
        <dbReference type="ARBA" id="ARBA00022692"/>
    </source>
</evidence>
<dbReference type="GO" id="GO:0005789">
    <property type="term" value="C:endoplasmic reticulum membrane"/>
    <property type="evidence" value="ECO:0007669"/>
    <property type="project" value="UniProtKB-SubCell"/>
</dbReference>
<name>A0A8I6REQ3_CIMLE</name>
<evidence type="ECO:0000256" key="2">
    <source>
        <dbReference type="ARBA" id="ARBA00004922"/>
    </source>
</evidence>
<dbReference type="Proteomes" id="UP000494040">
    <property type="component" value="Unassembled WGS sequence"/>
</dbReference>
<dbReference type="RefSeq" id="XP_014243390.1">
    <property type="nucleotide sequence ID" value="XM_014387904.2"/>
</dbReference>
<comment type="pathway">
    <text evidence="2">Protein modification; protein glycosylation.</text>
</comment>
<evidence type="ECO:0000256" key="9">
    <source>
        <dbReference type="ARBA" id="ARBA00031434"/>
    </source>
</evidence>
<feature type="domain" description="Glycosyl transferase family 1" evidence="13">
    <location>
        <begin position="259"/>
        <end position="386"/>
    </location>
</feature>
<evidence type="ECO:0000256" key="4">
    <source>
        <dbReference type="ARBA" id="ARBA00022679"/>
    </source>
</evidence>
<evidence type="ECO:0000313" key="14">
    <source>
        <dbReference type="EnsemblMetazoa" id="XP_014243390.1"/>
    </source>
</evidence>
<evidence type="ECO:0000256" key="11">
    <source>
        <dbReference type="ARBA" id="ARBA00033088"/>
    </source>
</evidence>
<comment type="subcellular location">
    <subcellularLocation>
        <location evidence="1">Endoplasmic reticulum membrane</location>
        <topology evidence="1">Single-pass membrane protein</topology>
    </subcellularLocation>
</comment>
<proteinExistence type="predicted"/>
<dbReference type="OMA" id="CKLIIDW"/>
<dbReference type="InterPro" id="IPR026051">
    <property type="entry name" value="ALG1-like"/>
</dbReference>
<reference evidence="14" key="1">
    <citation type="submission" date="2022-01" db="UniProtKB">
        <authorList>
            <consortium name="EnsemblMetazoa"/>
        </authorList>
    </citation>
    <scope>IDENTIFICATION</scope>
</reference>
<keyword evidence="8" id="KW-0472">Membrane</keyword>
<evidence type="ECO:0000256" key="7">
    <source>
        <dbReference type="ARBA" id="ARBA00022989"/>
    </source>
</evidence>
<keyword evidence="15" id="KW-1185">Reference proteome</keyword>
<dbReference type="Pfam" id="PF00534">
    <property type="entry name" value="Glycos_transf_1"/>
    <property type="match status" value="1"/>
</dbReference>
<dbReference type="SUPFAM" id="SSF53756">
    <property type="entry name" value="UDP-Glycosyltransferase/glycogen phosphorylase"/>
    <property type="match status" value="1"/>
</dbReference>
<dbReference type="AlphaFoldDB" id="A0A8I6REQ3"/>
<keyword evidence="7" id="KW-1133">Transmembrane helix</keyword>
<evidence type="ECO:0000259" key="13">
    <source>
        <dbReference type="Pfam" id="PF00534"/>
    </source>
</evidence>
<dbReference type="KEGG" id="clec:106663230"/>
<dbReference type="PANTHER" id="PTHR13036">
    <property type="entry name" value="BETA1,4 MANNOSYLTRANSFERASE"/>
    <property type="match status" value="1"/>
</dbReference>
<dbReference type="EnsemblMetazoa" id="XM_014387904.2">
    <property type="protein sequence ID" value="XP_014243390.1"/>
    <property type="gene ID" value="LOC106663230"/>
</dbReference>
<evidence type="ECO:0000313" key="15">
    <source>
        <dbReference type="Proteomes" id="UP000494040"/>
    </source>
</evidence>
<evidence type="ECO:0000256" key="12">
    <source>
        <dbReference type="ARBA" id="ARBA00045071"/>
    </source>
</evidence>
<evidence type="ECO:0000256" key="10">
    <source>
        <dbReference type="ARBA" id="ARBA00031566"/>
    </source>
</evidence>
<organism evidence="14 15">
    <name type="scientific">Cimex lectularius</name>
    <name type="common">Bed bug</name>
    <name type="synonym">Acanthia lectularia</name>
    <dbReference type="NCBI Taxonomy" id="79782"/>
    <lineage>
        <taxon>Eukaryota</taxon>
        <taxon>Metazoa</taxon>
        <taxon>Ecdysozoa</taxon>
        <taxon>Arthropoda</taxon>
        <taxon>Hexapoda</taxon>
        <taxon>Insecta</taxon>
        <taxon>Pterygota</taxon>
        <taxon>Neoptera</taxon>
        <taxon>Paraneoptera</taxon>
        <taxon>Hemiptera</taxon>
        <taxon>Heteroptera</taxon>
        <taxon>Panheteroptera</taxon>
        <taxon>Cimicomorpha</taxon>
        <taxon>Cimicidae</taxon>
        <taxon>Cimex</taxon>
    </lineage>
</organism>
<dbReference type="GO" id="GO:0004578">
    <property type="term" value="F:chitobiosyldiphosphodolichol beta-mannosyltransferase activity"/>
    <property type="evidence" value="ECO:0007669"/>
    <property type="project" value="UniProtKB-EC"/>
</dbReference>
<accession>A0A8I6REQ3</accession>
<dbReference type="InterPro" id="IPR001296">
    <property type="entry name" value="Glyco_trans_1"/>
</dbReference>
<dbReference type="OrthoDB" id="614844at2759"/>
<dbReference type="PANTHER" id="PTHR13036:SF0">
    <property type="entry name" value="CHITOBIOSYLDIPHOSPHODOLICHOL BETA-MANNOSYLTRANSFERASE"/>
    <property type="match status" value="1"/>
</dbReference>
<sequence>MSQNVCIVGLSDLGRSPRFQYHCISLAREGFHVDVVAYKGAKPKKALTDHKNVNLKYLPSVPDLNKYFPRILAYGFKVIWQSLTLLCCLLFNRRPHYVLTETPPALPVFAIVWFYCLVARCKFIIDWHNYAYSIMALTLGEGSPLVQISYWFESFFGKKAHANFCVTSAMKNDLKNRWAIEADVLYDRAPEHFRRATVEEKHRLFTRLAQCYPVLGGPLHKTAFTEIINGETRLQPDRPGLLVSSTSWTEDEDFNILLSALIEYDKSERESLPVLFCVITGRGPLKEYYTEIIQGTEWNRVKILTPWLEDEDYPLLLGSADLGVSLHTSSSGVDLPMKVVDMYGCSLPVLAMDFNCVSELVRHGENGYVFKDQHELTNQLLDWFSNFPDNGRPDLQKNIENFQKVRWHENWVRHALPVFQK</sequence>
<dbReference type="GeneID" id="106663230"/>
<keyword evidence="4" id="KW-0808">Transferase</keyword>
<dbReference type="CTD" id="56052"/>